<keyword evidence="2" id="KW-1185">Reference proteome</keyword>
<name>A0A1G8DWB3_9FLAO</name>
<dbReference type="Pfam" id="PF13585">
    <property type="entry name" value="CHU_C"/>
    <property type="match status" value="1"/>
</dbReference>
<proteinExistence type="predicted"/>
<dbReference type="STRING" id="702745.SAMN05421818_108103"/>
<protein>
    <submittedName>
        <fullName evidence="1">Gliding motility-associated C-terminal domain-containing protein</fullName>
    </submittedName>
</protein>
<accession>A0A1G8DWB3</accession>
<dbReference type="RefSeq" id="WP_090407653.1">
    <property type="nucleotide sequence ID" value="NZ_FNDQ01000008.1"/>
</dbReference>
<dbReference type="EMBL" id="FNDQ01000008">
    <property type="protein sequence ID" value="SDH61957.1"/>
    <property type="molecule type" value="Genomic_DNA"/>
</dbReference>
<reference evidence="2" key="1">
    <citation type="submission" date="2016-10" db="EMBL/GenBank/DDBJ databases">
        <authorList>
            <person name="Varghese N."/>
            <person name="Submissions S."/>
        </authorList>
    </citation>
    <scope>NUCLEOTIDE SEQUENCE [LARGE SCALE GENOMIC DNA]</scope>
    <source>
        <strain evidence="2">DSM 23313</strain>
    </source>
</reference>
<organism evidence="1 2">
    <name type="scientific">Myroides phaeus</name>
    <dbReference type="NCBI Taxonomy" id="702745"/>
    <lineage>
        <taxon>Bacteria</taxon>
        <taxon>Pseudomonadati</taxon>
        <taxon>Bacteroidota</taxon>
        <taxon>Flavobacteriia</taxon>
        <taxon>Flavobacteriales</taxon>
        <taxon>Flavobacteriaceae</taxon>
        <taxon>Myroides</taxon>
    </lineage>
</organism>
<evidence type="ECO:0000313" key="2">
    <source>
        <dbReference type="Proteomes" id="UP000243588"/>
    </source>
</evidence>
<sequence length="424" mass="47434">MKKKITNKVGALPFIFFAVGFFSYGQENNILYNEGDFFVSGQTNVLTVGPFENSTNGFFINDGSVYFQSDFKNNGIYDFSKGQKSSYAYFEQGDLGKRGINIEGGDNPTSFLNVTFDTKRIDLENAIGISGSSVFESGHVYVSSQGEGAITFLEGSRITSVSDDSHVVGRVDREGRDELSLPVGNGTYHRPIILGSAQQEKDLYNSVYKSENPLSIHPHDFNNHIMEINDREYWEVDNKSKTGFVVVELGWHEKTTSPNILEQLDKGLHIVRWDETSKSWLDESGEVDMVKKTIRTVSEVKAKGIFTLGLVDATYYDEVKIYNAVSPNGDGNNDYFIIKNINKYPNNTVQIVNRWGAKVFETNNYDSNGDGSTNVFKGEAEGRGVIGKGKLPSGTYYYIVKYEKKNGNGSEWIKKSGYLHLENN</sequence>
<dbReference type="Proteomes" id="UP000243588">
    <property type="component" value="Unassembled WGS sequence"/>
</dbReference>
<gene>
    <name evidence="1" type="ORF">SAMN05421818_108103</name>
</gene>
<evidence type="ECO:0000313" key="1">
    <source>
        <dbReference type="EMBL" id="SDH61957.1"/>
    </source>
</evidence>
<dbReference type="AlphaFoldDB" id="A0A1G8DWB3"/>